<evidence type="ECO:0000313" key="7">
    <source>
        <dbReference type="Proteomes" id="UP000886611"/>
    </source>
</evidence>
<dbReference type="InterPro" id="IPR052124">
    <property type="entry name" value="Rab9_kelch_effector"/>
</dbReference>
<comment type="caution">
    <text evidence="6">The sequence shown here is derived from an EMBL/GenBank/DDBJ whole genome shotgun (WGS) entry which is preliminary data.</text>
</comment>
<feature type="region of interest" description="Disordered" evidence="5">
    <location>
        <begin position="1"/>
        <end position="31"/>
    </location>
</feature>
<accession>A0A8X8BX01</accession>
<dbReference type="SUPFAM" id="SSF117281">
    <property type="entry name" value="Kelch motif"/>
    <property type="match status" value="1"/>
</dbReference>
<keyword evidence="2" id="KW-0677">Repeat</keyword>
<evidence type="ECO:0000256" key="4">
    <source>
        <dbReference type="ARBA" id="ARBA00039295"/>
    </source>
</evidence>
<evidence type="ECO:0000256" key="2">
    <source>
        <dbReference type="ARBA" id="ARBA00022737"/>
    </source>
</evidence>
<keyword evidence="7" id="KW-1185">Reference proteome</keyword>
<name>A0A8X8BX01_POLSE</name>
<dbReference type="InterPro" id="IPR015915">
    <property type="entry name" value="Kelch-typ_b-propeller"/>
</dbReference>
<keyword evidence="1" id="KW-0880">Kelch repeat</keyword>
<dbReference type="PANTHER" id="PTHR46647">
    <property type="entry name" value="RAB9 EFFECTOR PROTEIN WITH KELCH MOTIFS"/>
    <property type="match status" value="1"/>
</dbReference>
<proteinExistence type="predicted"/>
<feature type="non-terminal residue" evidence="6">
    <location>
        <position position="382"/>
    </location>
</feature>
<comment type="function">
    <text evidence="3">Rab9 effector required for endosome to trans-Golgi network (TGN) transport.</text>
</comment>
<dbReference type="PANTHER" id="PTHR46647:SF1">
    <property type="entry name" value="RAB9 EFFECTOR PROTEIN WITH KELCH MOTIFS"/>
    <property type="match status" value="1"/>
</dbReference>
<protein>
    <recommendedName>
        <fullName evidence="4">Rab9 effector protein with kelch motifs</fullName>
    </recommendedName>
</protein>
<dbReference type="AlphaFoldDB" id="A0A8X8BX01"/>
<feature type="non-terminal residue" evidence="6">
    <location>
        <position position="1"/>
    </location>
</feature>
<evidence type="ECO:0000313" key="6">
    <source>
        <dbReference type="EMBL" id="KAG2469679.1"/>
    </source>
</evidence>
<evidence type="ECO:0000256" key="1">
    <source>
        <dbReference type="ARBA" id="ARBA00022441"/>
    </source>
</evidence>
<evidence type="ECO:0000256" key="3">
    <source>
        <dbReference type="ARBA" id="ARBA00037224"/>
    </source>
</evidence>
<reference evidence="6 7" key="1">
    <citation type="journal article" date="2021" name="Cell">
        <title>Tracing the genetic footprints of vertebrate landing in non-teleost ray-finned fishes.</title>
        <authorList>
            <person name="Bi X."/>
            <person name="Wang K."/>
            <person name="Yang L."/>
            <person name="Pan H."/>
            <person name="Jiang H."/>
            <person name="Wei Q."/>
            <person name="Fang M."/>
            <person name="Yu H."/>
            <person name="Zhu C."/>
            <person name="Cai Y."/>
            <person name="He Y."/>
            <person name="Gan X."/>
            <person name="Zeng H."/>
            <person name="Yu D."/>
            <person name="Zhu Y."/>
            <person name="Jiang H."/>
            <person name="Qiu Q."/>
            <person name="Yang H."/>
            <person name="Zhang Y.E."/>
            <person name="Wang W."/>
            <person name="Zhu M."/>
            <person name="He S."/>
            <person name="Zhang G."/>
        </authorList>
    </citation>
    <scope>NUCLEOTIDE SEQUENCE [LARGE SCALE GENOMIC DNA]</scope>
    <source>
        <strain evidence="6">Bchr_013</strain>
    </source>
</reference>
<evidence type="ECO:0000256" key="5">
    <source>
        <dbReference type="SAM" id="MobiDB-lite"/>
    </source>
</evidence>
<dbReference type="EMBL" id="JAATIS010000147">
    <property type="protein sequence ID" value="KAG2469679.1"/>
    <property type="molecule type" value="Genomic_DNA"/>
</dbReference>
<sequence length="382" mass="41179">MAGQSSRPIPPGRQVELSLQHGGAPNASRESRTVEISFTALLDTLGANRGRCRETQRLLPRDSITRKYALVPSGEGPGIRVGHTCVCITETADASSKGRIIITGGANPSGTFSDSYILDLDKHEWDNPEWEGLLPRYEHASFVPEQSPKNIWVFGGAEQSGNRNCLQSLDLEAGRWKSVKVSGVPPSARTYHTCSASIGDRLYVFSGGDVGAEPVQDVQLHAFDAVTSTWSQVNTQGKPPSPRHGHVVVAVGAKLFIHGGLSGDRFYNDMYSINTDHMKWEKVKAKGDIPIGCAAHSAVSQGKFIYVFGGLSADGALNSMYKFHTEADFPTEKQMARAEAVDASALVDPATHKQETVHLCLIVGGMDTEGNVFNDCAVTILD</sequence>
<dbReference type="Proteomes" id="UP000886611">
    <property type="component" value="Unassembled WGS sequence"/>
</dbReference>
<gene>
    <name evidence="6" type="primary">Rabepk_0</name>
    <name evidence="6" type="ORF">GTO96_0022359</name>
</gene>
<dbReference type="Gene3D" id="2.120.10.80">
    <property type="entry name" value="Kelch-type beta propeller"/>
    <property type="match status" value="2"/>
</dbReference>
<organism evidence="6 7">
    <name type="scientific">Polypterus senegalus</name>
    <name type="common">Senegal bichir</name>
    <dbReference type="NCBI Taxonomy" id="55291"/>
    <lineage>
        <taxon>Eukaryota</taxon>
        <taxon>Metazoa</taxon>
        <taxon>Chordata</taxon>
        <taxon>Craniata</taxon>
        <taxon>Vertebrata</taxon>
        <taxon>Euteleostomi</taxon>
        <taxon>Actinopterygii</taxon>
        <taxon>Polypteriformes</taxon>
        <taxon>Polypteridae</taxon>
        <taxon>Polypterus</taxon>
    </lineage>
</organism>
<dbReference type="Pfam" id="PF24681">
    <property type="entry name" value="Kelch_KLHDC2_KLHL20_DRC7"/>
    <property type="match status" value="1"/>
</dbReference>